<sequence length="118" mass="12923">MVLVMSANVFAKHGLSSIRLISGTKYVQFLSKIKKLRRLVRTPTLVDGTLTAVDIVERVIQYTKIMLAYVESAQAYVEIAAAYAESTRAAAESARVAIKAARTAQVEIMKMVEGKESS</sequence>
<evidence type="ECO:0000313" key="1">
    <source>
        <dbReference type="EMBL" id="EMS51490.1"/>
    </source>
</evidence>
<name>M7ZGH5_TRIUA</name>
<protein>
    <submittedName>
        <fullName evidence="1">Uncharacterized protein</fullName>
    </submittedName>
</protein>
<dbReference type="OMA" id="QYTKIML"/>
<proteinExistence type="predicted"/>
<gene>
    <name evidence="1" type="ORF">TRIUR3_16113</name>
</gene>
<organism evidence="1">
    <name type="scientific">Triticum urartu</name>
    <name type="common">Red wild einkorn</name>
    <name type="synonym">Crithodium urartu</name>
    <dbReference type="NCBI Taxonomy" id="4572"/>
    <lineage>
        <taxon>Eukaryota</taxon>
        <taxon>Viridiplantae</taxon>
        <taxon>Streptophyta</taxon>
        <taxon>Embryophyta</taxon>
        <taxon>Tracheophyta</taxon>
        <taxon>Spermatophyta</taxon>
        <taxon>Magnoliopsida</taxon>
        <taxon>Liliopsida</taxon>
        <taxon>Poales</taxon>
        <taxon>Poaceae</taxon>
        <taxon>BOP clade</taxon>
        <taxon>Pooideae</taxon>
        <taxon>Triticodae</taxon>
        <taxon>Triticeae</taxon>
        <taxon>Triticinae</taxon>
        <taxon>Triticum</taxon>
    </lineage>
</organism>
<reference evidence="1" key="1">
    <citation type="journal article" date="2013" name="Nature">
        <title>Draft genome of the wheat A-genome progenitor Triticum urartu.</title>
        <authorList>
            <person name="Ling H.Q."/>
            <person name="Zhao S."/>
            <person name="Liu D."/>
            <person name="Wang J."/>
            <person name="Sun H."/>
            <person name="Zhang C."/>
            <person name="Fan H."/>
            <person name="Li D."/>
            <person name="Dong L."/>
            <person name="Tao Y."/>
            <person name="Gao C."/>
            <person name="Wu H."/>
            <person name="Li Y."/>
            <person name="Cui Y."/>
            <person name="Guo X."/>
            <person name="Zheng S."/>
            <person name="Wang B."/>
            <person name="Yu K."/>
            <person name="Liang Q."/>
            <person name="Yang W."/>
            <person name="Lou X."/>
            <person name="Chen J."/>
            <person name="Feng M."/>
            <person name="Jian J."/>
            <person name="Zhang X."/>
            <person name="Luo G."/>
            <person name="Jiang Y."/>
            <person name="Liu J."/>
            <person name="Wang Z."/>
            <person name="Sha Y."/>
            <person name="Zhang B."/>
            <person name="Wu H."/>
            <person name="Tang D."/>
            <person name="Shen Q."/>
            <person name="Xue P."/>
            <person name="Zou S."/>
            <person name="Wang X."/>
            <person name="Liu X."/>
            <person name="Wang F."/>
            <person name="Yang Y."/>
            <person name="An X."/>
            <person name="Dong Z."/>
            <person name="Zhang K."/>
            <person name="Zhang X."/>
            <person name="Luo M.C."/>
            <person name="Dvorak J."/>
            <person name="Tong Y."/>
            <person name="Wang J."/>
            <person name="Yang H."/>
            <person name="Li Z."/>
            <person name="Wang D."/>
            <person name="Zhang A."/>
            <person name="Wang J."/>
        </authorList>
    </citation>
    <scope>NUCLEOTIDE SEQUENCE</scope>
</reference>
<accession>M7ZGH5</accession>
<dbReference type="EMBL" id="KD220087">
    <property type="protein sequence ID" value="EMS51490.1"/>
    <property type="molecule type" value="Genomic_DNA"/>
</dbReference>
<dbReference type="AlphaFoldDB" id="M7ZGH5"/>